<organism evidence="1 2">
    <name type="scientific">Flavobacterium gillisiae</name>
    <dbReference type="NCBI Taxonomy" id="150146"/>
    <lineage>
        <taxon>Bacteria</taxon>
        <taxon>Pseudomonadati</taxon>
        <taxon>Bacteroidota</taxon>
        <taxon>Flavobacteriia</taxon>
        <taxon>Flavobacteriales</taxon>
        <taxon>Flavobacteriaceae</taxon>
        <taxon>Flavobacterium</taxon>
    </lineage>
</organism>
<sequence>MYTFDVIYKLCIIMKKPSSSKIFQELVKKTSYKDKVNSNLISLTNMTFFLGAGFSKSWDLNYPTGQELFSLDRDDISDDFFEFLLSIGYTDLSSIGFNEFKEIAYQISMQKKYPSLRRRYIDEYNLEIIENEISSIITKRFNKLVPLNYIEDASHKLKLEKSPNQNQKNIVAFFNWLESHKTGDTDQIPEGLRINFITTNYDFLIESILDETLGADDTHLIYAYRGFTPKTTNKVKTPTTVHRHWLVQNLIKLNGGFEIFGSDEQGFSVDYTKKSAKDLDRKAPTLILPNREQDYTGKYFQTIFPKAVRTLQETKILVIVGYSIPEEDALIRLLLRQFAEENVDGTEKVIFFIDMMNEETQIQKLESVFPYHNRARKRYNIIPFEGTFNDWVNEIIALNNNAQHRI</sequence>
<evidence type="ECO:0000313" key="1">
    <source>
        <dbReference type="EMBL" id="SEB01042.1"/>
    </source>
</evidence>
<dbReference type="Pfam" id="PF13289">
    <property type="entry name" value="SIR2_2"/>
    <property type="match status" value="1"/>
</dbReference>
<accession>A0A1H4FX12</accession>
<keyword evidence="2" id="KW-1185">Reference proteome</keyword>
<dbReference type="OrthoDB" id="319293at2"/>
<dbReference type="Proteomes" id="UP000198951">
    <property type="component" value="Unassembled WGS sequence"/>
</dbReference>
<protein>
    <submittedName>
        <fullName evidence="1">SIR2-like domain-containing protein</fullName>
    </submittedName>
</protein>
<reference evidence="2" key="1">
    <citation type="submission" date="2016-10" db="EMBL/GenBank/DDBJ databases">
        <authorList>
            <person name="Varghese N."/>
            <person name="Submissions S."/>
        </authorList>
    </citation>
    <scope>NUCLEOTIDE SEQUENCE [LARGE SCALE GENOMIC DNA]</scope>
    <source>
        <strain evidence="2">DSM 22376</strain>
    </source>
</reference>
<evidence type="ECO:0000313" key="2">
    <source>
        <dbReference type="Proteomes" id="UP000198951"/>
    </source>
</evidence>
<dbReference type="AlphaFoldDB" id="A0A1H4FX12"/>
<dbReference type="EMBL" id="FNRD01000015">
    <property type="protein sequence ID" value="SEB01042.1"/>
    <property type="molecule type" value="Genomic_DNA"/>
</dbReference>
<gene>
    <name evidence="1" type="ORF">SAMN05443667_11527</name>
</gene>
<proteinExistence type="predicted"/>
<name>A0A1H4FX12_9FLAO</name>